<dbReference type="AlphaFoldDB" id="A0A1J1HSX1"/>
<evidence type="ECO:0000313" key="2">
    <source>
        <dbReference type="Proteomes" id="UP000183832"/>
    </source>
</evidence>
<sequence>MFVKHKDVEECLRNTKTSCLAATKICLAVSSAKHVFGLSDLFSKTQRHDSETLSIISHGVTSSHSLFYLCRNKLEKRDLSNQILQLRIYLNKK</sequence>
<reference evidence="1 2" key="1">
    <citation type="submission" date="2015-04" db="EMBL/GenBank/DDBJ databases">
        <authorList>
            <person name="Syromyatnikov M.Y."/>
            <person name="Popov V.N."/>
        </authorList>
    </citation>
    <scope>NUCLEOTIDE SEQUENCE [LARGE SCALE GENOMIC DNA]</scope>
</reference>
<accession>A0A1J1HSX1</accession>
<protein>
    <submittedName>
        <fullName evidence="1">CLUMA_CG004853, isoform A</fullName>
    </submittedName>
</protein>
<keyword evidence="2" id="KW-1185">Reference proteome</keyword>
<dbReference type="Proteomes" id="UP000183832">
    <property type="component" value="Unassembled WGS sequence"/>
</dbReference>
<dbReference type="EMBL" id="CVRI01000020">
    <property type="protein sequence ID" value="CRK91168.1"/>
    <property type="molecule type" value="Genomic_DNA"/>
</dbReference>
<gene>
    <name evidence="1" type="ORF">CLUMA_CG004853</name>
</gene>
<proteinExistence type="predicted"/>
<organism evidence="1 2">
    <name type="scientific">Clunio marinus</name>
    <dbReference type="NCBI Taxonomy" id="568069"/>
    <lineage>
        <taxon>Eukaryota</taxon>
        <taxon>Metazoa</taxon>
        <taxon>Ecdysozoa</taxon>
        <taxon>Arthropoda</taxon>
        <taxon>Hexapoda</taxon>
        <taxon>Insecta</taxon>
        <taxon>Pterygota</taxon>
        <taxon>Neoptera</taxon>
        <taxon>Endopterygota</taxon>
        <taxon>Diptera</taxon>
        <taxon>Nematocera</taxon>
        <taxon>Chironomoidea</taxon>
        <taxon>Chironomidae</taxon>
        <taxon>Clunio</taxon>
    </lineage>
</organism>
<evidence type="ECO:0000313" key="1">
    <source>
        <dbReference type="EMBL" id="CRK91168.1"/>
    </source>
</evidence>
<name>A0A1J1HSX1_9DIPT</name>